<evidence type="ECO:0000313" key="4">
    <source>
        <dbReference type="EMBL" id="RDY11908.1"/>
    </source>
</evidence>
<feature type="domain" description="C2" evidence="3">
    <location>
        <begin position="259"/>
        <end position="383"/>
    </location>
</feature>
<dbReference type="Gene3D" id="2.60.40.150">
    <property type="entry name" value="C2 domain"/>
    <property type="match status" value="1"/>
</dbReference>
<reference evidence="4" key="1">
    <citation type="submission" date="2018-05" db="EMBL/GenBank/DDBJ databases">
        <title>Draft genome of Mucuna pruriens seed.</title>
        <authorList>
            <person name="Nnadi N.E."/>
            <person name="Vos R."/>
            <person name="Hasami M.H."/>
            <person name="Devisetty U.K."/>
            <person name="Aguiy J.C."/>
        </authorList>
    </citation>
    <scope>NUCLEOTIDE SEQUENCE [LARGE SCALE GENOMIC DNA]</scope>
    <source>
        <strain evidence="4">JCA_2017</strain>
    </source>
</reference>
<name>A0A371IA34_MUCPR</name>
<keyword evidence="2" id="KW-0472">Membrane</keyword>
<dbReference type="SUPFAM" id="SSF49562">
    <property type="entry name" value="C2 domain (Calcium/lipid-binding domain, CaLB)"/>
    <property type="match status" value="1"/>
</dbReference>
<sequence>MFKQVKQPNHNQLDHQENMETKARNYTSIYTPSPGCMQIITLTFLQYQYLAILSFILVFISFSMASARGTTRVAVRTRARTPVVEQIVPNSGWTEDSAAHYLVVDLPEFRKEEVKLQVNEWKRVHFRLTFPEPVNSNMDKIAGNFDGGILYVIVPKQVKQENKESEIAKTGNGEVERAEENDRHQHGNGEVERAEENDRHRHTPNADEGRRDSSQHGNHTEQEVNRNESEHIRDFSEQVIKNWEQESMLRSAVEVLRKNKGIVITAVIAFSLGFVRRVVVEVIDARNLLPKDGQGSSSPYVVVDFDGQRKRTTTRFKELNPVWNEPLEFIVSDPDNMEFEELEVELYNDKKFGNGSGRKNHFLGRVKLYGTQFSRRGEEALVYYTLEKRSVFSWIRGEIGLRIYYYDDMLLEDDKPPLPQEEEQGERLEQNKPPPGVVVLLIRRALWLWRNRRRRWCMSRRIRLCRKCVTVLCRKCSSSPR</sequence>
<gene>
    <name evidence="4" type="primary">QKY</name>
    <name evidence="4" type="ORF">CR513_03369</name>
</gene>
<protein>
    <submittedName>
        <fullName evidence="4">Protein QUIRKY</fullName>
    </submittedName>
</protein>
<dbReference type="EMBL" id="QJKJ01000557">
    <property type="protein sequence ID" value="RDY11908.1"/>
    <property type="molecule type" value="Genomic_DNA"/>
</dbReference>
<evidence type="ECO:0000259" key="3">
    <source>
        <dbReference type="PROSITE" id="PS50004"/>
    </source>
</evidence>
<dbReference type="InterPro" id="IPR008978">
    <property type="entry name" value="HSP20-like_chaperone"/>
</dbReference>
<dbReference type="PANTHER" id="PTHR31425">
    <property type="entry name" value="PHOSPHORIBOSYLANTHRANILATE TRANSFERASE ISOFORM 1"/>
    <property type="match status" value="1"/>
</dbReference>
<keyword evidence="5" id="KW-1185">Reference proteome</keyword>
<dbReference type="PANTHER" id="PTHR31425:SF36">
    <property type="entry name" value="PROTEIN QUIRKY"/>
    <property type="match status" value="1"/>
</dbReference>
<dbReference type="OrthoDB" id="1431247at2759"/>
<dbReference type="SUPFAM" id="SSF49764">
    <property type="entry name" value="HSP20-like chaperones"/>
    <property type="match status" value="1"/>
</dbReference>
<dbReference type="Proteomes" id="UP000257109">
    <property type="component" value="Unassembled WGS sequence"/>
</dbReference>
<dbReference type="AlphaFoldDB" id="A0A371IA34"/>
<evidence type="ECO:0000313" key="5">
    <source>
        <dbReference type="Proteomes" id="UP000257109"/>
    </source>
</evidence>
<keyword evidence="2" id="KW-1133">Transmembrane helix</keyword>
<evidence type="ECO:0000256" key="2">
    <source>
        <dbReference type="SAM" id="Phobius"/>
    </source>
</evidence>
<dbReference type="Pfam" id="PF00168">
    <property type="entry name" value="C2"/>
    <property type="match status" value="1"/>
</dbReference>
<dbReference type="SMART" id="SM00239">
    <property type="entry name" value="C2"/>
    <property type="match status" value="1"/>
</dbReference>
<feature type="transmembrane region" description="Helical" evidence="2">
    <location>
        <begin position="47"/>
        <end position="67"/>
    </location>
</feature>
<dbReference type="Gene3D" id="2.60.40.790">
    <property type="match status" value="1"/>
</dbReference>
<keyword evidence="2" id="KW-0812">Transmembrane</keyword>
<accession>A0A371IA34</accession>
<comment type="caution">
    <text evidence="4">The sequence shown here is derived from an EMBL/GenBank/DDBJ whole genome shotgun (WGS) entry which is preliminary data.</text>
</comment>
<feature type="compositionally biased region" description="Basic and acidic residues" evidence="1">
    <location>
        <begin position="174"/>
        <end position="231"/>
    </location>
</feature>
<dbReference type="PROSITE" id="PS50004">
    <property type="entry name" value="C2"/>
    <property type="match status" value="1"/>
</dbReference>
<dbReference type="InterPro" id="IPR047259">
    <property type="entry name" value="QUIRKY-like"/>
</dbReference>
<proteinExistence type="predicted"/>
<evidence type="ECO:0000256" key="1">
    <source>
        <dbReference type="SAM" id="MobiDB-lite"/>
    </source>
</evidence>
<feature type="non-terminal residue" evidence="4">
    <location>
        <position position="1"/>
    </location>
</feature>
<dbReference type="CDD" id="cd04022">
    <property type="entry name" value="C2A_MCTP_PRT_plant"/>
    <property type="match status" value="1"/>
</dbReference>
<feature type="region of interest" description="Disordered" evidence="1">
    <location>
        <begin position="161"/>
        <end position="231"/>
    </location>
</feature>
<organism evidence="4 5">
    <name type="scientific">Mucuna pruriens</name>
    <name type="common">Velvet bean</name>
    <name type="synonym">Dolichos pruriens</name>
    <dbReference type="NCBI Taxonomy" id="157652"/>
    <lineage>
        <taxon>Eukaryota</taxon>
        <taxon>Viridiplantae</taxon>
        <taxon>Streptophyta</taxon>
        <taxon>Embryophyta</taxon>
        <taxon>Tracheophyta</taxon>
        <taxon>Spermatophyta</taxon>
        <taxon>Magnoliopsida</taxon>
        <taxon>eudicotyledons</taxon>
        <taxon>Gunneridae</taxon>
        <taxon>Pentapetalae</taxon>
        <taxon>rosids</taxon>
        <taxon>fabids</taxon>
        <taxon>Fabales</taxon>
        <taxon>Fabaceae</taxon>
        <taxon>Papilionoideae</taxon>
        <taxon>50 kb inversion clade</taxon>
        <taxon>NPAAA clade</taxon>
        <taxon>indigoferoid/millettioid clade</taxon>
        <taxon>Phaseoleae</taxon>
        <taxon>Mucuna</taxon>
    </lineage>
</organism>
<dbReference type="InterPro" id="IPR000008">
    <property type="entry name" value="C2_dom"/>
</dbReference>
<dbReference type="InterPro" id="IPR035892">
    <property type="entry name" value="C2_domain_sf"/>
</dbReference>